<organism evidence="5 6">
    <name type="scientific">Mytilus edulis</name>
    <name type="common">Blue mussel</name>
    <dbReference type="NCBI Taxonomy" id="6550"/>
    <lineage>
        <taxon>Eukaryota</taxon>
        <taxon>Metazoa</taxon>
        <taxon>Spiralia</taxon>
        <taxon>Lophotrochozoa</taxon>
        <taxon>Mollusca</taxon>
        <taxon>Bivalvia</taxon>
        <taxon>Autobranchia</taxon>
        <taxon>Pteriomorphia</taxon>
        <taxon>Mytilida</taxon>
        <taxon>Mytiloidea</taxon>
        <taxon>Mytilidae</taxon>
        <taxon>Mytilinae</taxon>
        <taxon>Mytilus</taxon>
    </lineage>
</organism>
<dbReference type="InterPro" id="IPR027417">
    <property type="entry name" value="P-loop_NTPase"/>
</dbReference>
<evidence type="ECO:0000256" key="2">
    <source>
        <dbReference type="SAM" id="Coils"/>
    </source>
</evidence>
<dbReference type="GO" id="GO:0007018">
    <property type="term" value="P:microtubule-based movement"/>
    <property type="evidence" value="ECO:0007669"/>
    <property type="project" value="InterPro"/>
</dbReference>
<feature type="coiled-coil region" evidence="2">
    <location>
        <begin position="34"/>
        <end position="127"/>
    </location>
</feature>
<dbReference type="GO" id="GO:0051959">
    <property type="term" value="F:dynein light intermediate chain binding"/>
    <property type="evidence" value="ECO:0007669"/>
    <property type="project" value="InterPro"/>
</dbReference>
<protein>
    <submittedName>
        <fullName evidence="5">DNAH</fullName>
    </submittedName>
</protein>
<accession>A0A8S3PXV6</accession>
<feature type="domain" description="Dynein heavy chain AAA module D4" evidence="3">
    <location>
        <begin position="582"/>
        <end position="710"/>
    </location>
</feature>
<gene>
    <name evidence="5" type="ORF">MEDL_3374</name>
</gene>
<dbReference type="SUPFAM" id="SSF52540">
    <property type="entry name" value="P-loop containing nucleoside triphosphate hydrolases"/>
    <property type="match status" value="2"/>
</dbReference>
<evidence type="ECO:0000256" key="1">
    <source>
        <dbReference type="ARBA" id="ARBA00008887"/>
    </source>
</evidence>
<evidence type="ECO:0000313" key="6">
    <source>
        <dbReference type="Proteomes" id="UP000683360"/>
    </source>
</evidence>
<dbReference type="PANTHER" id="PTHR22878:SF66">
    <property type="entry name" value="DYNEIN AXONEMAL HEAVY CHAIN 7"/>
    <property type="match status" value="1"/>
</dbReference>
<sequence>MEEFILTDLHQEEIEIYHEEEEGEEEWMTFMKSIKELEELLEEGEQEIQTQLEEEMERSKQMMKLKNDYEQTIKELQEKLGKEQQVTEYKKKAEDETKVMEAMNAKFEEARAINDRLEKSKNKLQQEGAGKWVAWSETIKDSPPIPKDMTFNEIIVPTVDTVRYEVLMSMLVHHQKPCLFVGPTGTGKSVYITDFLLNKLDKDRYKPNGVNFSAQTSANQTQNIIMSKLDTRRKGVYGLPMGKKSIVFVDDLNMPMKETYGAQPPVELLRQCLDHWTWYDLKEVTPIKLIDIQLMTAMGPPGGGRNVVTPRFLGHFNTITINEFDDDSMITIFRKILDWHISSRSYENFLPTPAKSHYLFNLRDFSRVMQGVLLSTPETMEEPASIETLMDENQPTIVEGASLNWLFNYARDVCKNKLREDFDQLFIHLDFDNDCKVTEDNLHSLVYCDFADPKSDSKHYVEVRDLEQLCHVVEGYLEEFNKMSKKPMNLVLFRFAIEHVSRISRIIKQPSSHALLVGVGGSGRQSLTRLAAHMSDYDLFQVEISKSYTSVEWREDIKRILRKSTETDNHVVFLFSDTQTKKQAKQTDGTPVSLFNFFIQRCQDQLHIVLAMSPIGDAFRDRLRKFPSLVNCCTIDWFQTWPKDALEAVATRFLEEVELEEDERKGCIDVCKTSHTSTRDLSQRFFLELERHNYVTPTPYLELINTFKSLLDKKREEVMKQKKRYEVGLEKLRSAASDWRHAERIDRP</sequence>
<keyword evidence="6" id="KW-1185">Reference proteome</keyword>
<dbReference type="FunFam" id="1.20.920.30:FF:000002">
    <property type="entry name" value="Dynein axonemal heavy chain 3"/>
    <property type="match status" value="1"/>
</dbReference>
<dbReference type="PANTHER" id="PTHR22878">
    <property type="entry name" value="DYNEIN HEAVY CHAIN 6, AXONEMAL-LIKE-RELATED"/>
    <property type="match status" value="1"/>
</dbReference>
<dbReference type="AlphaFoldDB" id="A0A8S3PXV6"/>
<dbReference type="InterPro" id="IPR024317">
    <property type="entry name" value="Dynein_heavy_chain_D4_dom"/>
</dbReference>
<dbReference type="Proteomes" id="UP000683360">
    <property type="component" value="Unassembled WGS sequence"/>
</dbReference>
<dbReference type="InterPro" id="IPR026983">
    <property type="entry name" value="DHC"/>
</dbReference>
<dbReference type="Gene3D" id="1.20.920.30">
    <property type="match status" value="1"/>
</dbReference>
<dbReference type="OrthoDB" id="10266008at2759"/>
<dbReference type="EMBL" id="CAJPWZ010000191">
    <property type="protein sequence ID" value="CAG2187902.1"/>
    <property type="molecule type" value="Genomic_DNA"/>
</dbReference>
<dbReference type="Pfam" id="PF12775">
    <property type="entry name" value="AAA_7"/>
    <property type="match status" value="1"/>
</dbReference>
<proteinExistence type="inferred from homology"/>
<keyword evidence="2" id="KW-0175">Coiled coil</keyword>
<dbReference type="Pfam" id="PF12780">
    <property type="entry name" value="AAA_8"/>
    <property type="match status" value="1"/>
</dbReference>
<dbReference type="Gene3D" id="3.40.50.300">
    <property type="entry name" value="P-loop containing nucleotide triphosphate hydrolases"/>
    <property type="match status" value="3"/>
</dbReference>
<dbReference type="GO" id="GO:0030286">
    <property type="term" value="C:dynein complex"/>
    <property type="evidence" value="ECO:0007669"/>
    <property type="project" value="InterPro"/>
</dbReference>
<dbReference type="GO" id="GO:0045505">
    <property type="term" value="F:dynein intermediate chain binding"/>
    <property type="evidence" value="ECO:0007669"/>
    <property type="project" value="InterPro"/>
</dbReference>
<evidence type="ECO:0000259" key="4">
    <source>
        <dbReference type="Pfam" id="PF17857"/>
    </source>
</evidence>
<reference evidence="5" key="1">
    <citation type="submission" date="2021-03" db="EMBL/GenBank/DDBJ databases">
        <authorList>
            <person name="Bekaert M."/>
        </authorList>
    </citation>
    <scope>NUCLEOTIDE SEQUENCE</scope>
</reference>
<evidence type="ECO:0000259" key="3">
    <source>
        <dbReference type="Pfam" id="PF12780"/>
    </source>
</evidence>
<name>A0A8S3PXV6_MYTED</name>
<dbReference type="Pfam" id="PF17857">
    <property type="entry name" value="AAA_lid_1"/>
    <property type="match status" value="1"/>
</dbReference>
<dbReference type="InterPro" id="IPR041589">
    <property type="entry name" value="DNAH3_AAA_lid_1"/>
</dbReference>
<evidence type="ECO:0000313" key="5">
    <source>
        <dbReference type="EMBL" id="CAG2187902.1"/>
    </source>
</evidence>
<comment type="similarity">
    <text evidence="1">Belongs to the dynein heavy chain family.</text>
</comment>
<feature type="domain" description="Dynein heavy chain 3 AAA+ lid" evidence="4">
    <location>
        <begin position="348"/>
        <end position="384"/>
    </location>
</feature>
<dbReference type="Gene3D" id="1.20.920.20">
    <property type="match status" value="1"/>
</dbReference>
<comment type="caution">
    <text evidence="5">The sequence shown here is derived from an EMBL/GenBank/DDBJ whole genome shotgun (WGS) entry which is preliminary data.</text>
</comment>